<evidence type="ECO:0000259" key="7">
    <source>
        <dbReference type="PROSITE" id="PS50862"/>
    </source>
</evidence>
<dbReference type="InterPro" id="IPR006195">
    <property type="entry name" value="aa-tRNA-synth_II"/>
</dbReference>
<gene>
    <name evidence="8" type="ORF">B1B_16617</name>
</gene>
<evidence type="ECO:0000313" key="8">
    <source>
        <dbReference type="EMBL" id="EQD36156.1"/>
    </source>
</evidence>
<reference evidence="8" key="1">
    <citation type="submission" date="2013-08" db="EMBL/GenBank/DDBJ databases">
        <authorList>
            <person name="Mendez C."/>
            <person name="Richter M."/>
            <person name="Ferrer M."/>
            <person name="Sanchez J."/>
        </authorList>
    </citation>
    <scope>NUCLEOTIDE SEQUENCE</scope>
</reference>
<dbReference type="GO" id="GO:0004828">
    <property type="term" value="F:serine-tRNA ligase activity"/>
    <property type="evidence" value="ECO:0007669"/>
    <property type="project" value="UniProtKB-EC"/>
</dbReference>
<dbReference type="Gene3D" id="3.30.930.10">
    <property type="entry name" value="Bira Bifunctional Protein, Domain 2"/>
    <property type="match status" value="1"/>
</dbReference>
<feature type="non-terminal residue" evidence="8">
    <location>
        <position position="1"/>
    </location>
</feature>
<keyword evidence="2" id="KW-0436">Ligase</keyword>
<dbReference type="GO" id="GO:0006434">
    <property type="term" value="P:seryl-tRNA aminoacylation"/>
    <property type="evidence" value="ECO:0007669"/>
    <property type="project" value="InterPro"/>
</dbReference>
<dbReference type="InterPro" id="IPR002317">
    <property type="entry name" value="Ser-tRNA-ligase_type_1"/>
</dbReference>
<dbReference type="GO" id="GO:0005524">
    <property type="term" value="F:ATP binding"/>
    <property type="evidence" value="ECO:0007669"/>
    <property type="project" value="UniProtKB-KW"/>
</dbReference>
<dbReference type="SUPFAM" id="SSF55681">
    <property type="entry name" value="Class II aaRS and biotin synthetases"/>
    <property type="match status" value="1"/>
</dbReference>
<protein>
    <recommendedName>
        <fullName evidence="1">serine--tRNA ligase</fullName>
        <ecNumber evidence="1">6.1.1.11</ecNumber>
    </recommendedName>
    <alternativeName>
        <fullName evidence="6">Seryl-tRNA synthetase</fullName>
    </alternativeName>
</protein>
<keyword evidence="5 8" id="KW-0030">Aminoacyl-tRNA synthetase</keyword>
<evidence type="ECO:0000256" key="2">
    <source>
        <dbReference type="ARBA" id="ARBA00022598"/>
    </source>
</evidence>
<sequence length="157" mass="17805">RFYYKLNELSLLDLALSLHSMKVLQQGGFSPITPPYLVKREVESRATTLDAFEEMLYKVEGEDLYLIPTAEHPIAAFNSGRVIPEAELPLRYCGFSTAFRKEAGAHGKDTKGIYRNHHFNKVEQYVIATPSQIEDELNRVINNQAVLLLSLNIPIRA</sequence>
<evidence type="ECO:0000256" key="5">
    <source>
        <dbReference type="ARBA" id="ARBA00023146"/>
    </source>
</evidence>
<dbReference type="PRINTS" id="PR00981">
    <property type="entry name" value="TRNASYNTHSER"/>
</dbReference>
<evidence type="ECO:0000256" key="6">
    <source>
        <dbReference type="ARBA" id="ARBA00031113"/>
    </source>
</evidence>
<feature type="domain" description="Aminoacyl-transfer RNA synthetases class-II family profile" evidence="7">
    <location>
        <begin position="22"/>
        <end position="157"/>
    </location>
</feature>
<dbReference type="InterPro" id="IPR045864">
    <property type="entry name" value="aa-tRNA-synth_II/BPL/LPL"/>
</dbReference>
<dbReference type="PROSITE" id="PS50862">
    <property type="entry name" value="AA_TRNA_LIGASE_II"/>
    <property type="match status" value="1"/>
</dbReference>
<proteinExistence type="predicted"/>
<evidence type="ECO:0000256" key="4">
    <source>
        <dbReference type="ARBA" id="ARBA00022840"/>
    </source>
</evidence>
<keyword evidence="4" id="KW-0067">ATP-binding</keyword>
<dbReference type="Pfam" id="PF00587">
    <property type="entry name" value="tRNA-synt_2b"/>
    <property type="match status" value="1"/>
</dbReference>
<feature type="non-terminal residue" evidence="8">
    <location>
        <position position="157"/>
    </location>
</feature>
<dbReference type="InterPro" id="IPR002314">
    <property type="entry name" value="aa-tRNA-synt_IIb"/>
</dbReference>
<organism evidence="8">
    <name type="scientific">mine drainage metagenome</name>
    <dbReference type="NCBI Taxonomy" id="410659"/>
    <lineage>
        <taxon>unclassified sequences</taxon>
        <taxon>metagenomes</taxon>
        <taxon>ecological metagenomes</taxon>
    </lineage>
</organism>
<keyword evidence="3" id="KW-0547">Nucleotide-binding</keyword>
<evidence type="ECO:0000256" key="1">
    <source>
        <dbReference type="ARBA" id="ARBA00012840"/>
    </source>
</evidence>
<comment type="caution">
    <text evidence="8">The sequence shown here is derived from an EMBL/GenBank/DDBJ whole genome shotgun (WGS) entry which is preliminary data.</text>
</comment>
<dbReference type="AlphaFoldDB" id="T0YL50"/>
<dbReference type="EMBL" id="AUZY01011067">
    <property type="protein sequence ID" value="EQD36156.1"/>
    <property type="molecule type" value="Genomic_DNA"/>
</dbReference>
<dbReference type="EC" id="6.1.1.11" evidence="1"/>
<accession>T0YL50</accession>
<reference evidence="8" key="2">
    <citation type="journal article" date="2014" name="ISME J.">
        <title>Microbial stratification in low pH oxic and suboxic macroscopic growths along an acid mine drainage.</title>
        <authorList>
            <person name="Mendez-Garcia C."/>
            <person name="Mesa V."/>
            <person name="Sprenger R.R."/>
            <person name="Richter M."/>
            <person name="Diez M.S."/>
            <person name="Solano J."/>
            <person name="Bargiela R."/>
            <person name="Golyshina O.V."/>
            <person name="Manteca A."/>
            <person name="Ramos J.L."/>
            <person name="Gallego J.R."/>
            <person name="Llorente I."/>
            <person name="Martins Dos Santos V.A."/>
            <person name="Jensen O.N."/>
            <person name="Pelaez A.I."/>
            <person name="Sanchez J."/>
            <person name="Ferrer M."/>
        </authorList>
    </citation>
    <scope>NUCLEOTIDE SEQUENCE</scope>
</reference>
<dbReference type="PANTHER" id="PTHR11778">
    <property type="entry name" value="SERYL-TRNA SYNTHETASE"/>
    <property type="match status" value="1"/>
</dbReference>
<name>T0YL50_9ZZZZ</name>
<evidence type="ECO:0000256" key="3">
    <source>
        <dbReference type="ARBA" id="ARBA00022741"/>
    </source>
</evidence>